<feature type="transmembrane region" description="Helical" evidence="1">
    <location>
        <begin position="7"/>
        <end position="28"/>
    </location>
</feature>
<proteinExistence type="predicted"/>
<dbReference type="InterPro" id="IPR001279">
    <property type="entry name" value="Metallo-B-lactamas"/>
</dbReference>
<dbReference type="SUPFAM" id="SSF56281">
    <property type="entry name" value="Metallo-hydrolase/oxidoreductase"/>
    <property type="match status" value="1"/>
</dbReference>
<dbReference type="SMART" id="SM00849">
    <property type="entry name" value="Lactamase_B"/>
    <property type="match status" value="1"/>
</dbReference>
<dbReference type="EMBL" id="WHLY01000002">
    <property type="protein sequence ID" value="MPR36223.1"/>
    <property type="molecule type" value="Genomic_DNA"/>
</dbReference>
<keyword evidence="1" id="KW-0812">Transmembrane</keyword>
<keyword evidence="4" id="KW-1185">Reference proteome</keyword>
<dbReference type="GO" id="GO:0016787">
    <property type="term" value="F:hydrolase activity"/>
    <property type="evidence" value="ECO:0007669"/>
    <property type="project" value="UniProtKB-KW"/>
</dbReference>
<evidence type="ECO:0000313" key="4">
    <source>
        <dbReference type="Proteomes" id="UP000479293"/>
    </source>
</evidence>
<feature type="domain" description="Metallo-beta-lactamase" evidence="2">
    <location>
        <begin position="514"/>
        <end position="724"/>
    </location>
</feature>
<dbReference type="CDD" id="cd07721">
    <property type="entry name" value="yflN-like_MBL-fold"/>
    <property type="match status" value="1"/>
</dbReference>
<evidence type="ECO:0000313" key="3">
    <source>
        <dbReference type="EMBL" id="MPR36223.1"/>
    </source>
</evidence>
<reference evidence="3 4" key="1">
    <citation type="submission" date="2019-10" db="EMBL/GenBank/DDBJ databases">
        <title>Draft Genome Sequence of Cytophagaceae sp. SJW1-29.</title>
        <authorList>
            <person name="Choi A."/>
        </authorList>
    </citation>
    <scope>NUCLEOTIDE SEQUENCE [LARGE SCALE GENOMIC DNA]</scope>
    <source>
        <strain evidence="3 4">SJW1-29</strain>
    </source>
</reference>
<dbReference type="SUPFAM" id="SSF53474">
    <property type="entry name" value="alpha/beta-Hydrolases"/>
    <property type="match status" value="1"/>
</dbReference>
<comment type="caution">
    <text evidence="3">The sequence shown here is derived from an EMBL/GenBank/DDBJ whole genome shotgun (WGS) entry which is preliminary data.</text>
</comment>
<dbReference type="Gene3D" id="3.40.50.1820">
    <property type="entry name" value="alpha/beta hydrolase"/>
    <property type="match status" value="1"/>
</dbReference>
<protein>
    <submittedName>
        <fullName evidence="3">MBL fold metallo-hydrolase</fullName>
    </submittedName>
</protein>
<accession>A0A7C9BKI8</accession>
<dbReference type="RefSeq" id="WP_152763941.1">
    <property type="nucleotide sequence ID" value="NZ_WHLY01000002.1"/>
</dbReference>
<feature type="transmembrane region" description="Helical" evidence="1">
    <location>
        <begin position="69"/>
        <end position="92"/>
    </location>
</feature>
<dbReference type="Proteomes" id="UP000479293">
    <property type="component" value="Unassembled WGS sequence"/>
</dbReference>
<dbReference type="InterPro" id="IPR050855">
    <property type="entry name" value="NDM-1-like"/>
</dbReference>
<feature type="transmembrane region" description="Helical" evidence="1">
    <location>
        <begin position="128"/>
        <end position="150"/>
    </location>
</feature>
<keyword evidence="3" id="KW-0378">Hydrolase</keyword>
<evidence type="ECO:0000256" key="1">
    <source>
        <dbReference type="SAM" id="Phobius"/>
    </source>
</evidence>
<sequence>MRKESYFFGIFFVGLYVVATLFQMVLRIQLGPRIFTVPAYLPWFSLTFFLDLIASGALLSYFHYKNYGLALSAGILSLLALLCQDFIIYSLLARRELGEYYQSAVFAVLGTAVLYGISLTFSQAKERVWLKAVGIFMLSSGFILTAIWTWQLNTLDASLRGTLENVLQGISRATVVIPMLFIVNFWHELKTAKVEGKNSPLSPWRTGLMALGTLTALVSSVLLGQRLLSDSLMPVQPHAVSEKARALAARFEARMYTNSQSDTLRYRLMPPLDYDPTQRYPLVLCLHHGGTHGVDNINQVEGSFAPFLANYNNRRAYPAFLLVPQSPQGTSFLDPTIDRLVLETIQVLEKEFSIDPKRRYVMGLSGGGFGSWHFITAHPKMFAAAVPICGGGDSRLAPAIVDVPVWAFHGEIDELAPVRGSRDMIGAIRAAGGTPATPSSQGRGMTLAGRFRIRRACWTGFSLRRKNRPVAYSFRQYLPNYSLKSTIHMEETKTAEPEVRPDVASGVWMMTDIFVNLYFVQDQDSDRWVLVDTGTALASSRIRKMAGKLFGKDTRPEAIILTHGHFDHAGSVKELAASWDVNVYAHPMEMPYLTGRSAYPPAEPAVGGGLIAWLSGLYPLTPIDIHQYVRPLPQDGKLPGLSGWKWLHTPGHAPGHVSLFREADGLLIAGDALATTKAESAVATLSHQEHLSGPPAFVVYDWGAAGKSVKKLAELQPQIVASGHGPVMQGEDLPQKLNQLADDFQQLSVPQHGRYRNRPAVVGSGGVVSVPPKTEPTYPAALKIAGLVSVAGLALLAYGKLRK</sequence>
<dbReference type="PANTHER" id="PTHR42951">
    <property type="entry name" value="METALLO-BETA-LACTAMASE DOMAIN-CONTAINING"/>
    <property type="match status" value="1"/>
</dbReference>
<dbReference type="Gene3D" id="3.60.15.10">
    <property type="entry name" value="Ribonuclease Z/Hydroxyacylglutathione hydrolase-like"/>
    <property type="match status" value="1"/>
</dbReference>
<gene>
    <name evidence="3" type="ORF">GBK04_23475</name>
</gene>
<feature type="transmembrane region" description="Helical" evidence="1">
    <location>
        <begin position="208"/>
        <end position="228"/>
    </location>
</feature>
<dbReference type="InterPro" id="IPR036866">
    <property type="entry name" value="RibonucZ/Hydroxyglut_hydro"/>
</dbReference>
<dbReference type="InterPro" id="IPR029058">
    <property type="entry name" value="AB_hydrolase_fold"/>
</dbReference>
<keyword evidence="1" id="KW-1133">Transmembrane helix</keyword>
<feature type="transmembrane region" description="Helical" evidence="1">
    <location>
        <begin position="170"/>
        <end position="187"/>
    </location>
</feature>
<evidence type="ECO:0000259" key="2">
    <source>
        <dbReference type="SMART" id="SM00849"/>
    </source>
</evidence>
<feature type="transmembrane region" description="Helical" evidence="1">
    <location>
        <begin position="40"/>
        <end position="62"/>
    </location>
</feature>
<dbReference type="Pfam" id="PF00753">
    <property type="entry name" value="Lactamase_B"/>
    <property type="match status" value="1"/>
</dbReference>
<name>A0A7C9BKI8_9BACT</name>
<dbReference type="PANTHER" id="PTHR42951:SF17">
    <property type="entry name" value="METALLO-BETA-LACTAMASE DOMAIN-CONTAINING PROTEIN"/>
    <property type="match status" value="1"/>
</dbReference>
<organism evidence="3 4">
    <name type="scientific">Salmonirosea aquatica</name>
    <dbReference type="NCBI Taxonomy" id="2654236"/>
    <lineage>
        <taxon>Bacteria</taxon>
        <taxon>Pseudomonadati</taxon>
        <taxon>Bacteroidota</taxon>
        <taxon>Cytophagia</taxon>
        <taxon>Cytophagales</taxon>
        <taxon>Spirosomataceae</taxon>
        <taxon>Salmonirosea</taxon>
    </lineage>
</organism>
<keyword evidence="1" id="KW-0472">Membrane</keyword>
<dbReference type="AlphaFoldDB" id="A0A7C9BKI8"/>
<feature type="transmembrane region" description="Helical" evidence="1">
    <location>
        <begin position="104"/>
        <end position="121"/>
    </location>
</feature>